<feature type="region of interest" description="Disordered" evidence="3">
    <location>
        <begin position="1"/>
        <end position="29"/>
    </location>
</feature>
<feature type="domain" description="PDEase" evidence="4">
    <location>
        <begin position="321"/>
        <end position="710"/>
    </location>
</feature>
<dbReference type="Proteomes" id="UP001497392">
    <property type="component" value="Unassembled WGS sequence"/>
</dbReference>
<feature type="compositionally biased region" description="Polar residues" evidence="3">
    <location>
        <begin position="189"/>
        <end position="203"/>
    </location>
</feature>
<dbReference type="PROSITE" id="PS51845">
    <property type="entry name" value="PDEASE_I_2"/>
    <property type="match status" value="1"/>
</dbReference>
<evidence type="ECO:0000313" key="6">
    <source>
        <dbReference type="Proteomes" id="UP001497392"/>
    </source>
</evidence>
<reference evidence="5 6" key="1">
    <citation type="submission" date="2024-06" db="EMBL/GenBank/DDBJ databases">
        <authorList>
            <person name="Kraege A."/>
            <person name="Thomma B."/>
        </authorList>
    </citation>
    <scope>NUCLEOTIDE SEQUENCE [LARGE SCALE GENOMIC DNA]</scope>
</reference>
<name>A0ABP1FT00_9CHLO</name>
<dbReference type="InterPro" id="IPR003607">
    <property type="entry name" value="HD/PDEase_dom"/>
</dbReference>
<dbReference type="Gene3D" id="1.10.1300.10">
    <property type="entry name" value="3'5'-cyclic nucleotide phosphodiesterase, catalytic domain"/>
    <property type="match status" value="1"/>
</dbReference>
<dbReference type="SUPFAM" id="SSF109604">
    <property type="entry name" value="HD-domain/PDEase-like"/>
    <property type="match status" value="1"/>
</dbReference>
<comment type="caution">
    <text evidence="5">The sequence shown here is derived from an EMBL/GenBank/DDBJ whole genome shotgun (WGS) entry which is preliminary data.</text>
</comment>
<gene>
    <name evidence="5" type="primary">g2697</name>
    <name evidence="5" type="ORF">VP750_LOCUS2311</name>
</gene>
<dbReference type="Pfam" id="PF00233">
    <property type="entry name" value="PDEase_I"/>
    <property type="match status" value="1"/>
</dbReference>
<evidence type="ECO:0000256" key="2">
    <source>
        <dbReference type="ARBA" id="ARBA00022801"/>
    </source>
</evidence>
<evidence type="ECO:0000313" key="5">
    <source>
        <dbReference type="EMBL" id="CAL5220652.1"/>
    </source>
</evidence>
<dbReference type="PANTHER" id="PTHR11347">
    <property type="entry name" value="CYCLIC NUCLEOTIDE PHOSPHODIESTERASE"/>
    <property type="match status" value="1"/>
</dbReference>
<proteinExistence type="predicted"/>
<dbReference type="InterPro" id="IPR023088">
    <property type="entry name" value="PDEase"/>
</dbReference>
<protein>
    <submittedName>
        <fullName evidence="5">G2697 protein</fullName>
    </submittedName>
</protein>
<evidence type="ECO:0000259" key="4">
    <source>
        <dbReference type="PROSITE" id="PS51845"/>
    </source>
</evidence>
<keyword evidence="6" id="KW-1185">Reference proteome</keyword>
<feature type="compositionally biased region" description="Polar residues" evidence="3">
    <location>
        <begin position="12"/>
        <end position="29"/>
    </location>
</feature>
<dbReference type="EMBL" id="CAXHTA020000004">
    <property type="protein sequence ID" value="CAL5220652.1"/>
    <property type="molecule type" value="Genomic_DNA"/>
</dbReference>
<dbReference type="CDD" id="cd00077">
    <property type="entry name" value="HDc"/>
    <property type="match status" value="1"/>
</dbReference>
<keyword evidence="2" id="KW-0378">Hydrolase</keyword>
<evidence type="ECO:0000256" key="1">
    <source>
        <dbReference type="ARBA" id="ARBA00022723"/>
    </source>
</evidence>
<evidence type="ECO:0000256" key="3">
    <source>
        <dbReference type="SAM" id="MobiDB-lite"/>
    </source>
</evidence>
<accession>A0ABP1FT00</accession>
<dbReference type="PRINTS" id="PR00387">
    <property type="entry name" value="PDIESTERASE1"/>
</dbReference>
<dbReference type="InterPro" id="IPR002073">
    <property type="entry name" value="PDEase_catalytic_dom"/>
</dbReference>
<sequence length="719" mass="78695">MSVETSPKELTDTPSLSPRNRLSCSGSMHSSQLNMQTTLDLVLLLLDDIDAGQAITPERTQQLRTILLNDDDVLQPLMLRDLKRKYSQDASYTGSRVLSFLEQAESDLHLMSAASSFISVKLPFSSHTSRTQSFATGAGESFGELMPVQEAGQASKEASAELAEPLTFLPSYPEGAVDLPRGQAHAVSQPGTPQQSSETSQISMEDPLIESAQPKTDHSRTRQQAAAGSLGKLHVTIPTEGLVEQYTQYPQDTGSPEYQSQPAFSAATEQKAQQRKGVALVRPHKSLPAHAFKAALSKTQRAAPDSRQLTKAWQEVEGSSEPESVLEALRKENNCDSKGPLCTEELLLRSLITKAGSLLKEAGKWGFDTLELAERHGLIKTLRLDEQRLVKFLLEVEDRYPANAYHNRAHAADVLHTVHCTLYCGGLVSGGFVSGLEILACYIAAVVHDVEHPGITNDCLVATAHELAVRYNDRSVLESHHCSTFSRILHDPELDCNFLKAASRSEQRKLRNIVMEMVLATDMKQHFALVAKFKTLMTHTRTTAPSGLPAVHLKGADSLNGMLDLGYRLHSMPAVVDMSHMARLPLDLPEAQKMLVLQLMLKNADLGHLSHPFALHKRWLDGLEEELFSQGDFEAGIGLPITPFMDRALPGISSRQASACLSSCTCSVNFFKLMAIPMLVPFVLAFPGCQPFLDGLMANYSYWCSAEETANKESAPAGS</sequence>
<keyword evidence="1" id="KW-0479">Metal-binding</keyword>
<feature type="compositionally biased region" description="Basic and acidic residues" evidence="3">
    <location>
        <begin position="1"/>
        <end position="11"/>
    </location>
</feature>
<dbReference type="InterPro" id="IPR036971">
    <property type="entry name" value="PDEase_catalytic_dom_sf"/>
</dbReference>
<feature type="region of interest" description="Disordered" evidence="3">
    <location>
        <begin position="171"/>
        <end position="232"/>
    </location>
</feature>
<organism evidence="5 6">
    <name type="scientific">Coccomyxa viridis</name>
    <dbReference type="NCBI Taxonomy" id="1274662"/>
    <lineage>
        <taxon>Eukaryota</taxon>
        <taxon>Viridiplantae</taxon>
        <taxon>Chlorophyta</taxon>
        <taxon>core chlorophytes</taxon>
        <taxon>Trebouxiophyceae</taxon>
        <taxon>Trebouxiophyceae incertae sedis</taxon>
        <taxon>Coccomyxaceae</taxon>
        <taxon>Coccomyxa</taxon>
    </lineage>
</organism>